<reference evidence="1" key="1">
    <citation type="journal article" date="2022" name="bioRxiv">
        <title>Sequencing and chromosome-scale assembly of the giantPleurodeles waltlgenome.</title>
        <authorList>
            <person name="Brown T."/>
            <person name="Elewa A."/>
            <person name="Iarovenko S."/>
            <person name="Subramanian E."/>
            <person name="Araus A.J."/>
            <person name="Petzold A."/>
            <person name="Susuki M."/>
            <person name="Suzuki K.-i.T."/>
            <person name="Hayashi T."/>
            <person name="Toyoda A."/>
            <person name="Oliveira C."/>
            <person name="Osipova E."/>
            <person name="Leigh N.D."/>
            <person name="Simon A."/>
            <person name="Yun M.H."/>
        </authorList>
    </citation>
    <scope>NUCLEOTIDE SEQUENCE</scope>
    <source>
        <strain evidence="1">20211129_DDA</strain>
        <tissue evidence="1">Liver</tissue>
    </source>
</reference>
<comment type="caution">
    <text evidence="1">The sequence shown here is derived from an EMBL/GenBank/DDBJ whole genome shotgun (WGS) entry which is preliminary data.</text>
</comment>
<dbReference type="Proteomes" id="UP001066276">
    <property type="component" value="Chromosome 10"/>
</dbReference>
<gene>
    <name evidence="1" type="ORF">NDU88_005013</name>
</gene>
<organism evidence="1 2">
    <name type="scientific">Pleurodeles waltl</name>
    <name type="common">Iberian ribbed newt</name>
    <dbReference type="NCBI Taxonomy" id="8319"/>
    <lineage>
        <taxon>Eukaryota</taxon>
        <taxon>Metazoa</taxon>
        <taxon>Chordata</taxon>
        <taxon>Craniata</taxon>
        <taxon>Vertebrata</taxon>
        <taxon>Euteleostomi</taxon>
        <taxon>Amphibia</taxon>
        <taxon>Batrachia</taxon>
        <taxon>Caudata</taxon>
        <taxon>Salamandroidea</taxon>
        <taxon>Salamandridae</taxon>
        <taxon>Pleurodelinae</taxon>
        <taxon>Pleurodeles</taxon>
    </lineage>
</organism>
<evidence type="ECO:0000313" key="2">
    <source>
        <dbReference type="Proteomes" id="UP001066276"/>
    </source>
</evidence>
<proteinExistence type="predicted"/>
<dbReference type="EMBL" id="JANPWB010000014">
    <property type="protein sequence ID" value="KAJ1099920.1"/>
    <property type="molecule type" value="Genomic_DNA"/>
</dbReference>
<sequence>MLQTATGEIQRSREQWAEQRGSQAARVLPAAWCKHRRPEAEPARGITAVIGFEWPGGLVVGCPSFLVTPATPAAGAAWPPFICPSSSTRIISLRLLWLFLHCHCVRWPDASPAGPAVIRSEQLSGWEAWLYCAAHARLHCIVLQRLAAVHRPHQLL</sequence>
<protein>
    <submittedName>
        <fullName evidence="1">Uncharacterized protein</fullName>
    </submittedName>
</protein>
<dbReference type="AlphaFoldDB" id="A0AAV7MI72"/>
<name>A0AAV7MI72_PLEWA</name>
<accession>A0AAV7MI72</accession>
<evidence type="ECO:0000313" key="1">
    <source>
        <dbReference type="EMBL" id="KAJ1099920.1"/>
    </source>
</evidence>
<keyword evidence="2" id="KW-1185">Reference proteome</keyword>